<protein>
    <submittedName>
        <fullName evidence="1">Uncharacterized protein</fullName>
    </submittedName>
</protein>
<name>A0A6C0JNU8_9ZZZZ</name>
<evidence type="ECO:0000313" key="1">
    <source>
        <dbReference type="EMBL" id="QHU06551.1"/>
    </source>
</evidence>
<accession>A0A6C0JNU8</accession>
<organism evidence="1">
    <name type="scientific">viral metagenome</name>
    <dbReference type="NCBI Taxonomy" id="1070528"/>
    <lineage>
        <taxon>unclassified sequences</taxon>
        <taxon>metagenomes</taxon>
        <taxon>organismal metagenomes</taxon>
    </lineage>
</organism>
<reference evidence="1" key="1">
    <citation type="journal article" date="2020" name="Nature">
        <title>Giant virus diversity and host interactions through global metagenomics.</title>
        <authorList>
            <person name="Schulz F."/>
            <person name="Roux S."/>
            <person name="Paez-Espino D."/>
            <person name="Jungbluth S."/>
            <person name="Walsh D.A."/>
            <person name="Denef V.J."/>
            <person name="McMahon K.D."/>
            <person name="Konstantinidis K.T."/>
            <person name="Eloe-Fadrosh E.A."/>
            <person name="Kyrpides N.C."/>
            <person name="Woyke T."/>
        </authorList>
    </citation>
    <scope>NUCLEOTIDE SEQUENCE</scope>
    <source>
        <strain evidence="1">GVMAG-S-1035315-10</strain>
    </source>
</reference>
<sequence length="82" mass="9244">MKGLAFLVVIAGLLLAWYLSSTREQFVPEFLEQGNVRRTAETATSSYEQQTNHIIPTPVQLEAIPGMETPFRVNQYNSFQPA</sequence>
<dbReference type="AlphaFoldDB" id="A0A6C0JNU8"/>
<proteinExistence type="predicted"/>
<dbReference type="EMBL" id="MN740657">
    <property type="protein sequence ID" value="QHU06551.1"/>
    <property type="molecule type" value="Genomic_DNA"/>
</dbReference>